<protein>
    <submittedName>
        <fullName evidence="2">Uncharacterized protein</fullName>
    </submittedName>
</protein>
<gene>
    <name evidence="2" type="ORF">D1825_09940</name>
</gene>
<evidence type="ECO:0000313" key="2">
    <source>
        <dbReference type="EMBL" id="RHA40513.1"/>
    </source>
</evidence>
<accession>A0A413RL92</accession>
<dbReference type="EMBL" id="QWKP01000194">
    <property type="protein sequence ID" value="RHA40513.1"/>
    <property type="molecule type" value="Genomic_DNA"/>
</dbReference>
<evidence type="ECO:0000313" key="3">
    <source>
        <dbReference type="Proteomes" id="UP000283374"/>
    </source>
</evidence>
<dbReference type="Proteomes" id="UP000283374">
    <property type="component" value="Unassembled WGS sequence"/>
</dbReference>
<dbReference type="AlphaFoldDB" id="A0A413RL92"/>
<evidence type="ECO:0000256" key="1">
    <source>
        <dbReference type="SAM" id="MobiDB-lite"/>
    </source>
</evidence>
<feature type="region of interest" description="Disordered" evidence="1">
    <location>
        <begin position="95"/>
        <end position="125"/>
    </location>
</feature>
<reference evidence="2 3" key="1">
    <citation type="submission" date="2018-08" db="EMBL/GenBank/DDBJ databases">
        <title>Cellulomonas rhizosphaerae sp. nov., a novel actinomycete isolated from soil.</title>
        <authorList>
            <person name="Tian Y."/>
        </authorList>
    </citation>
    <scope>NUCLEOTIDE SEQUENCE [LARGE SCALE GENOMIC DNA]</scope>
    <source>
        <strain evidence="2 3">NEAU-TCZ24</strain>
    </source>
</reference>
<organism evidence="2 3">
    <name type="scientific">Cellulomonas rhizosphaerae</name>
    <dbReference type="NCBI Taxonomy" id="2293719"/>
    <lineage>
        <taxon>Bacteria</taxon>
        <taxon>Bacillati</taxon>
        <taxon>Actinomycetota</taxon>
        <taxon>Actinomycetes</taxon>
        <taxon>Micrococcales</taxon>
        <taxon>Cellulomonadaceae</taxon>
        <taxon>Cellulomonas</taxon>
    </lineage>
</organism>
<proteinExistence type="predicted"/>
<feature type="non-terminal residue" evidence="2">
    <location>
        <position position="1"/>
    </location>
</feature>
<sequence length="125" mass="12389">EGAPTAASVTASVYGGAVWARVDASFAHLSLSAPGATPSGCDDIGTPWSAGGTATCSIVFDRSSANQTVKAGHSVPTSTLTATSTWTAQWVSSANAAPQELPDPDPVTTTAEVPVAEVQSVVTGS</sequence>
<keyword evidence="3" id="KW-1185">Reference proteome</keyword>
<name>A0A413RL92_9CELL</name>
<comment type="caution">
    <text evidence="2">The sequence shown here is derived from an EMBL/GenBank/DDBJ whole genome shotgun (WGS) entry which is preliminary data.</text>
</comment>
<dbReference type="RefSeq" id="WP_118767268.1">
    <property type="nucleotide sequence ID" value="NZ_QWKP01000194.1"/>
</dbReference>
<feature type="compositionally biased region" description="Low complexity" evidence="1">
    <location>
        <begin position="106"/>
        <end position="118"/>
    </location>
</feature>